<protein>
    <submittedName>
        <fullName evidence="1">Uncharacterized protein</fullName>
    </submittedName>
</protein>
<evidence type="ECO:0000313" key="1">
    <source>
        <dbReference type="EMBL" id="KAA0998040.1"/>
    </source>
</evidence>
<organism evidence="1 2">
    <name type="scientific">Paraburkholderia panacisoli</name>
    <dbReference type="NCBI Taxonomy" id="2603818"/>
    <lineage>
        <taxon>Bacteria</taxon>
        <taxon>Pseudomonadati</taxon>
        <taxon>Pseudomonadota</taxon>
        <taxon>Betaproteobacteria</taxon>
        <taxon>Burkholderiales</taxon>
        <taxon>Burkholderiaceae</taxon>
        <taxon>Paraburkholderia</taxon>
    </lineage>
</organism>
<sequence length="92" mass="10397">MRGINRERRALQCDKPEDFKTYRIGLFGLDKLRDVEGPVETLGDINRIRYGSDERPGEEVRPEMRPRAISLANCLPVVATYAVPRPVQACGP</sequence>
<dbReference type="AlphaFoldDB" id="A0A5B0G7L6"/>
<comment type="caution">
    <text evidence="1">The sequence shown here is derived from an EMBL/GenBank/DDBJ whole genome shotgun (WGS) entry which is preliminary data.</text>
</comment>
<keyword evidence="2" id="KW-1185">Reference proteome</keyword>
<dbReference type="Gene3D" id="3.90.1150.10">
    <property type="entry name" value="Aspartate Aminotransferase, domain 1"/>
    <property type="match status" value="1"/>
</dbReference>
<reference evidence="1 2" key="1">
    <citation type="submission" date="2019-08" db="EMBL/GenBank/DDBJ databases">
        <title>Paraburkholderia sp. DCY113.</title>
        <authorList>
            <person name="Kang J."/>
        </authorList>
    </citation>
    <scope>NUCLEOTIDE SEQUENCE [LARGE SCALE GENOMIC DNA]</scope>
    <source>
        <strain evidence="1 2">DCY113</strain>
    </source>
</reference>
<name>A0A5B0G7L6_9BURK</name>
<gene>
    <name evidence="1" type="ORF">FVF58_46375</name>
</gene>
<accession>A0A5B0G7L6</accession>
<dbReference type="EMBL" id="VTUZ01000066">
    <property type="protein sequence ID" value="KAA0998040.1"/>
    <property type="molecule type" value="Genomic_DNA"/>
</dbReference>
<dbReference type="InterPro" id="IPR015422">
    <property type="entry name" value="PyrdxlP-dep_Trfase_small"/>
</dbReference>
<dbReference type="Proteomes" id="UP000325273">
    <property type="component" value="Unassembled WGS sequence"/>
</dbReference>
<proteinExistence type="predicted"/>
<evidence type="ECO:0000313" key="2">
    <source>
        <dbReference type="Proteomes" id="UP000325273"/>
    </source>
</evidence>